<name>A0ACB0ITP8_TRIPR</name>
<reference evidence="1" key="1">
    <citation type="submission" date="2023-10" db="EMBL/GenBank/DDBJ databases">
        <authorList>
            <person name="Rodriguez Cubillos JULIANA M."/>
            <person name="De Vega J."/>
        </authorList>
    </citation>
    <scope>NUCLEOTIDE SEQUENCE</scope>
</reference>
<comment type="caution">
    <text evidence="1">The sequence shown here is derived from an EMBL/GenBank/DDBJ whole genome shotgun (WGS) entry which is preliminary data.</text>
</comment>
<dbReference type="EMBL" id="CASHSV030000002">
    <property type="protein sequence ID" value="CAJ2634988.1"/>
    <property type="molecule type" value="Genomic_DNA"/>
</dbReference>
<evidence type="ECO:0000313" key="2">
    <source>
        <dbReference type="Proteomes" id="UP001177021"/>
    </source>
</evidence>
<gene>
    <name evidence="1" type="ORF">MILVUS5_LOCUS5765</name>
</gene>
<proteinExistence type="predicted"/>
<sequence length="1052" mass="119411">MSSSSSSSTSQWIYDVFLSFRGEDTRLNFVAHLHKSLKTAGIKTFIDNQLQKGTELGPELLRAIEGSRFSIVVFSETYTESSWCLKELEHIMKCCRDYGQVVVPIFYHVNPSDVRNEMGAYRKALQETVKRRSSGEERMRNVFSNWASALTEVANISGWVINDFSNEGELMPQIVNDFLRKLKSRLLKITEYPVGLDTRVQQVIRFIENQSSKVSLIGIWGMGGSGKTTTARAIYNKIHSQQKFVNLSFIENIGEVCKNGEEEIIHLQEQLLSDILKTSEKIYDSASGITTIENRFNGKKALIVLDDVSTFEQVEALCGNHKYFGWGTVLIVTSRDVRILQLLEVDHVYRINEMDKNKSIELFSWHAFRQPSPVEDFSKLSESIVDYCGGLPLALTVIGSLLRERTKIEHWKCTLSKLMRIPNNIVQKKLKLSYDGLEDYHQKDIFLDICCFFIGKDRAYVTDILNGCGLYADSGITILIEHSLLKVEKNNKLGMHGLLRDMGREIVRKRSIEEPGERSRLWFHEDVRDVLTENSGTKTVKGLVFKSQSNSNVSFKTDSFKEMKNLKLLQLGHVDLTGGYVHLSQKLRWLHWQGFTGTFIPDEFYQENLVVFELKHSNIKQVRSETKLMEKLKILNLSHSKYLTSTPDFSKLPNLEKLIMKDCPRLSEVHQSIGDLRNLLLINFKDCTSLSYLPENINQLKSLTTLILSGCSKIDKLEEGIVQMESLTTLAINGTGVKEVRYSVVRLKSIGYISLCGYEGLPLDVFHSAIRSWISPTMNLSLSNLDFLSPIVRSLPHLRTVWIQCHSENQLTQELKIIFDDQFDINCTESEALQIPNDSLSSHLIGMRSCHAVMDTLDKSRSRGLTTNDLSNFFLPGSNHPSCLAYAGVGPSAPFQVPKDIDCRMEGIVLHVVYSSTSENMAAECLTCVLIVNYTKCTIHIYKRDTIMSFNDEDWKNVTSNLGPGDDVKIYVAFGHGLIVKKTIVYLVSGQSIIVEVDDAKMEVEPSKEVNVQPSRKPDRSILTRFPNRTYASSIRFCDQGLLQILEDDEEH</sequence>
<dbReference type="Proteomes" id="UP001177021">
    <property type="component" value="Unassembled WGS sequence"/>
</dbReference>
<keyword evidence="2" id="KW-1185">Reference proteome</keyword>
<accession>A0ACB0ITP8</accession>
<evidence type="ECO:0000313" key="1">
    <source>
        <dbReference type="EMBL" id="CAJ2634988.1"/>
    </source>
</evidence>
<protein>
    <submittedName>
        <fullName evidence="1">Uncharacterized protein</fullName>
    </submittedName>
</protein>
<organism evidence="1 2">
    <name type="scientific">Trifolium pratense</name>
    <name type="common">Red clover</name>
    <dbReference type="NCBI Taxonomy" id="57577"/>
    <lineage>
        <taxon>Eukaryota</taxon>
        <taxon>Viridiplantae</taxon>
        <taxon>Streptophyta</taxon>
        <taxon>Embryophyta</taxon>
        <taxon>Tracheophyta</taxon>
        <taxon>Spermatophyta</taxon>
        <taxon>Magnoliopsida</taxon>
        <taxon>eudicotyledons</taxon>
        <taxon>Gunneridae</taxon>
        <taxon>Pentapetalae</taxon>
        <taxon>rosids</taxon>
        <taxon>fabids</taxon>
        <taxon>Fabales</taxon>
        <taxon>Fabaceae</taxon>
        <taxon>Papilionoideae</taxon>
        <taxon>50 kb inversion clade</taxon>
        <taxon>NPAAA clade</taxon>
        <taxon>Hologalegina</taxon>
        <taxon>IRL clade</taxon>
        <taxon>Trifolieae</taxon>
        <taxon>Trifolium</taxon>
    </lineage>
</organism>